<dbReference type="VEuPathDB" id="FungiDB:ASPVEDRAFT_326263"/>
<evidence type="ECO:0000313" key="8">
    <source>
        <dbReference type="Proteomes" id="UP000184073"/>
    </source>
</evidence>
<dbReference type="EMBL" id="KV878135">
    <property type="protein sequence ID" value="OJJ06435.1"/>
    <property type="molecule type" value="Genomic_DNA"/>
</dbReference>
<keyword evidence="3" id="KW-0804">Transcription</keyword>
<proteinExistence type="predicted"/>
<keyword evidence="8" id="KW-1185">Reference proteome</keyword>
<accession>A0A1L9PY97</accession>
<dbReference type="InterPro" id="IPR001138">
    <property type="entry name" value="Zn2Cys6_DnaBD"/>
</dbReference>
<dbReference type="PROSITE" id="PS00463">
    <property type="entry name" value="ZN2_CY6_FUNGAL_1"/>
    <property type="match status" value="1"/>
</dbReference>
<name>A0A1L9PY97_ASPVE</name>
<evidence type="ECO:0000256" key="2">
    <source>
        <dbReference type="ARBA" id="ARBA00023125"/>
    </source>
</evidence>
<keyword evidence="2" id="KW-0238">DNA-binding</keyword>
<dbReference type="OrthoDB" id="5387639at2759"/>
<dbReference type="GO" id="GO:0003677">
    <property type="term" value="F:DNA binding"/>
    <property type="evidence" value="ECO:0007669"/>
    <property type="project" value="UniProtKB-KW"/>
</dbReference>
<organism evidence="7 8">
    <name type="scientific">Aspergillus versicolor CBS 583.65</name>
    <dbReference type="NCBI Taxonomy" id="1036611"/>
    <lineage>
        <taxon>Eukaryota</taxon>
        <taxon>Fungi</taxon>
        <taxon>Dikarya</taxon>
        <taxon>Ascomycota</taxon>
        <taxon>Pezizomycotina</taxon>
        <taxon>Eurotiomycetes</taxon>
        <taxon>Eurotiomycetidae</taxon>
        <taxon>Eurotiales</taxon>
        <taxon>Aspergillaceae</taxon>
        <taxon>Aspergillus</taxon>
        <taxon>Aspergillus subgen. Nidulantes</taxon>
    </lineage>
</organism>
<dbReference type="STRING" id="1036611.A0A1L9PY97"/>
<evidence type="ECO:0000259" key="6">
    <source>
        <dbReference type="PROSITE" id="PS50048"/>
    </source>
</evidence>
<feature type="compositionally biased region" description="Polar residues" evidence="5">
    <location>
        <begin position="67"/>
        <end position="86"/>
    </location>
</feature>
<protein>
    <recommendedName>
        <fullName evidence="6">Zn(2)-C6 fungal-type domain-containing protein</fullName>
    </recommendedName>
</protein>
<reference evidence="8" key="1">
    <citation type="journal article" date="2017" name="Genome Biol.">
        <title>Comparative genomics reveals high biological diversity and specific adaptations in the industrially and medically important fungal genus Aspergillus.</title>
        <authorList>
            <person name="de Vries R.P."/>
            <person name="Riley R."/>
            <person name="Wiebenga A."/>
            <person name="Aguilar-Osorio G."/>
            <person name="Amillis S."/>
            <person name="Uchima C.A."/>
            <person name="Anderluh G."/>
            <person name="Asadollahi M."/>
            <person name="Askin M."/>
            <person name="Barry K."/>
            <person name="Battaglia E."/>
            <person name="Bayram O."/>
            <person name="Benocci T."/>
            <person name="Braus-Stromeyer S.A."/>
            <person name="Caldana C."/>
            <person name="Canovas D."/>
            <person name="Cerqueira G.C."/>
            <person name="Chen F."/>
            <person name="Chen W."/>
            <person name="Choi C."/>
            <person name="Clum A."/>
            <person name="Dos Santos R.A."/>
            <person name="Damasio A.R."/>
            <person name="Diallinas G."/>
            <person name="Emri T."/>
            <person name="Fekete E."/>
            <person name="Flipphi M."/>
            <person name="Freyberg S."/>
            <person name="Gallo A."/>
            <person name="Gournas C."/>
            <person name="Habgood R."/>
            <person name="Hainaut M."/>
            <person name="Harispe M.L."/>
            <person name="Henrissat B."/>
            <person name="Hilden K.S."/>
            <person name="Hope R."/>
            <person name="Hossain A."/>
            <person name="Karabika E."/>
            <person name="Karaffa L."/>
            <person name="Karanyi Z."/>
            <person name="Krasevec N."/>
            <person name="Kuo A."/>
            <person name="Kusch H."/>
            <person name="LaButti K."/>
            <person name="Lagendijk E.L."/>
            <person name="Lapidus A."/>
            <person name="Levasseur A."/>
            <person name="Lindquist E."/>
            <person name="Lipzen A."/>
            <person name="Logrieco A.F."/>
            <person name="MacCabe A."/>
            <person name="Maekelae M.R."/>
            <person name="Malavazi I."/>
            <person name="Melin P."/>
            <person name="Meyer V."/>
            <person name="Mielnichuk N."/>
            <person name="Miskei M."/>
            <person name="Molnar A.P."/>
            <person name="Mule G."/>
            <person name="Ngan C.Y."/>
            <person name="Orejas M."/>
            <person name="Orosz E."/>
            <person name="Ouedraogo J.P."/>
            <person name="Overkamp K.M."/>
            <person name="Park H.-S."/>
            <person name="Perrone G."/>
            <person name="Piumi F."/>
            <person name="Punt P.J."/>
            <person name="Ram A.F."/>
            <person name="Ramon A."/>
            <person name="Rauscher S."/>
            <person name="Record E."/>
            <person name="Riano-Pachon D.M."/>
            <person name="Robert V."/>
            <person name="Roehrig J."/>
            <person name="Ruller R."/>
            <person name="Salamov A."/>
            <person name="Salih N.S."/>
            <person name="Samson R.A."/>
            <person name="Sandor E."/>
            <person name="Sanguinetti M."/>
            <person name="Schuetze T."/>
            <person name="Sepcic K."/>
            <person name="Shelest E."/>
            <person name="Sherlock G."/>
            <person name="Sophianopoulou V."/>
            <person name="Squina F.M."/>
            <person name="Sun H."/>
            <person name="Susca A."/>
            <person name="Todd R.B."/>
            <person name="Tsang A."/>
            <person name="Unkles S.E."/>
            <person name="van de Wiele N."/>
            <person name="van Rossen-Uffink D."/>
            <person name="Oliveira J.V."/>
            <person name="Vesth T.C."/>
            <person name="Visser J."/>
            <person name="Yu J.-H."/>
            <person name="Zhou M."/>
            <person name="Andersen M.R."/>
            <person name="Archer D.B."/>
            <person name="Baker S.E."/>
            <person name="Benoit I."/>
            <person name="Brakhage A.A."/>
            <person name="Braus G.H."/>
            <person name="Fischer R."/>
            <person name="Frisvad J.C."/>
            <person name="Goldman G.H."/>
            <person name="Houbraken J."/>
            <person name="Oakley B."/>
            <person name="Pocsi I."/>
            <person name="Scazzocchio C."/>
            <person name="Seiboth B."/>
            <person name="vanKuyk P.A."/>
            <person name="Wortman J."/>
            <person name="Dyer P.S."/>
            <person name="Grigoriev I.V."/>
        </authorList>
    </citation>
    <scope>NUCLEOTIDE SEQUENCE [LARGE SCALE GENOMIC DNA]</scope>
    <source>
        <strain evidence="8">CBS 583.65</strain>
    </source>
</reference>
<dbReference type="Gene3D" id="4.10.240.10">
    <property type="entry name" value="Zn(2)-C6 fungal-type DNA-binding domain"/>
    <property type="match status" value="1"/>
</dbReference>
<dbReference type="Proteomes" id="UP000184073">
    <property type="component" value="Unassembled WGS sequence"/>
</dbReference>
<evidence type="ECO:0000256" key="3">
    <source>
        <dbReference type="ARBA" id="ARBA00023163"/>
    </source>
</evidence>
<dbReference type="PANTHER" id="PTHR31668">
    <property type="entry name" value="GLUCOSE TRANSPORT TRANSCRIPTION REGULATOR RGT1-RELATED-RELATED"/>
    <property type="match status" value="1"/>
</dbReference>
<evidence type="ECO:0000256" key="1">
    <source>
        <dbReference type="ARBA" id="ARBA00023015"/>
    </source>
</evidence>
<gene>
    <name evidence="7" type="ORF">ASPVEDRAFT_326263</name>
</gene>
<dbReference type="GO" id="GO:0008270">
    <property type="term" value="F:zinc ion binding"/>
    <property type="evidence" value="ECO:0007669"/>
    <property type="project" value="InterPro"/>
</dbReference>
<dbReference type="Pfam" id="PF00172">
    <property type="entry name" value="Zn_clus"/>
    <property type="match status" value="1"/>
</dbReference>
<dbReference type="InterPro" id="IPR036864">
    <property type="entry name" value="Zn2-C6_fun-type_DNA-bd_sf"/>
</dbReference>
<evidence type="ECO:0000256" key="5">
    <source>
        <dbReference type="SAM" id="MobiDB-lite"/>
    </source>
</evidence>
<dbReference type="InterPro" id="IPR050797">
    <property type="entry name" value="Carb_Metab_Trans_Reg"/>
</dbReference>
<dbReference type="AlphaFoldDB" id="A0A1L9PY97"/>
<feature type="domain" description="Zn(2)-C6 fungal-type" evidence="6">
    <location>
        <begin position="18"/>
        <end position="47"/>
    </location>
</feature>
<keyword evidence="1" id="KW-0805">Transcription regulation</keyword>
<dbReference type="GO" id="GO:0000981">
    <property type="term" value="F:DNA-binding transcription factor activity, RNA polymerase II-specific"/>
    <property type="evidence" value="ECO:0007669"/>
    <property type="project" value="InterPro"/>
</dbReference>
<keyword evidence="4" id="KW-0539">Nucleus</keyword>
<feature type="region of interest" description="Disordered" evidence="5">
    <location>
        <begin position="55"/>
        <end position="86"/>
    </location>
</feature>
<sequence length="649" mass="72084">MSELVFDSVSTSNVYPNACRQCRARKLKCTKQAPCSNCLQKSYDCVYDNMRGLRGRKSKANAPPESVQLSEPISQSNQKPINTPISNEDDAVLFTQPSDDSMLRSDSGFLGDLPYCEQIVPGISSNVDTQNMPVQPQPFPIHDLSMAAVDWGLWWPGGSMDLGCDLPELLSQDEATQIPGGDPSRYSLSLAVNEEILQKAISMYLSSIHPTRPFFRASLIQDGMACKKYRFHQGFASMVLAIGAFTLLHYHPRELSTSNNGSSLSTEMMSEAIRLHSTSVLGQLPTFEALQTSVYIFAVLWHLKQESAAWLRLHEAIGLFRLYCPSNIEEDGPPGALGAADWSDKARVYLELVVLERVFAIGTASRYKLSLPPVSPLLLQKLSGFPTEYNTRNEIPYSSDYSILVLIGETIGLFDDTIVTCLRNDCGNQGQCTVLSREHILSLLERQRDWKGLDLKNHNGTVKLYLDVGTVPMPFDIFPGGNNECGILLGCLWIRNRLWRLALTHGHVSPSDLETKLSLYYPIRIAGCALALLKSFRIRALESSPDALIHQLFDISFDFLYAATEIRIKHTRPDILDMKFPLPSVSDLSSVDNISLVSMTSQTGYAESATISVSGIANGLLGFFASFNNGDHPRFKDYIDAYQVFMGER</sequence>
<dbReference type="CDD" id="cd00067">
    <property type="entry name" value="GAL4"/>
    <property type="match status" value="1"/>
</dbReference>
<evidence type="ECO:0000256" key="4">
    <source>
        <dbReference type="ARBA" id="ARBA00023242"/>
    </source>
</evidence>
<dbReference type="SMART" id="SM00066">
    <property type="entry name" value="GAL4"/>
    <property type="match status" value="1"/>
</dbReference>
<dbReference type="GeneID" id="63726136"/>
<dbReference type="PROSITE" id="PS50048">
    <property type="entry name" value="ZN2_CY6_FUNGAL_2"/>
    <property type="match status" value="1"/>
</dbReference>
<dbReference type="RefSeq" id="XP_040672197.1">
    <property type="nucleotide sequence ID" value="XM_040810625.1"/>
</dbReference>
<dbReference type="PANTHER" id="PTHR31668:SF30">
    <property type="entry name" value="ZN(II)2CYS6 TRANSCRIPTION FACTOR (EUROFUNG)"/>
    <property type="match status" value="1"/>
</dbReference>
<evidence type="ECO:0000313" key="7">
    <source>
        <dbReference type="EMBL" id="OJJ06435.1"/>
    </source>
</evidence>
<dbReference type="SUPFAM" id="SSF57701">
    <property type="entry name" value="Zn2/Cys6 DNA-binding domain"/>
    <property type="match status" value="1"/>
</dbReference>
<dbReference type="CDD" id="cd12148">
    <property type="entry name" value="fungal_TF_MHR"/>
    <property type="match status" value="1"/>
</dbReference>